<keyword evidence="4" id="KW-0274">FAD</keyword>
<accession>A0A8H4TWN0</accession>
<feature type="domain" description="FAD-binding" evidence="7">
    <location>
        <begin position="15"/>
        <end position="366"/>
    </location>
</feature>
<evidence type="ECO:0000259" key="7">
    <source>
        <dbReference type="Pfam" id="PF01494"/>
    </source>
</evidence>
<dbReference type="OrthoDB" id="417877at2759"/>
<reference evidence="8" key="2">
    <citation type="submission" date="2020-05" db="EMBL/GenBank/DDBJ databases">
        <authorList>
            <person name="Kim H.-S."/>
            <person name="Proctor R.H."/>
            <person name="Brown D.W."/>
        </authorList>
    </citation>
    <scope>NUCLEOTIDE SEQUENCE</scope>
    <source>
        <strain evidence="8">NRRL 20472</strain>
    </source>
</reference>
<keyword evidence="3" id="KW-0285">Flavoprotein</keyword>
<dbReference type="InterPro" id="IPR036188">
    <property type="entry name" value="FAD/NAD-bd_sf"/>
</dbReference>
<evidence type="ECO:0000313" key="8">
    <source>
        <dbReference type="EMBL" id="KAF4965339.1"/>
    </source>
</evidence>
<evidence type="ECO:0000256" key="5">
    <source>
        <dbReference type="ARBA" id="ARBA00023002"/>
    </source>
</evidence>
<evidence type="ECO:0000256" key="4">
    <source>
        <dbReference type="ARBA" id="ARBA00022827"/>
    </source>
</evidence>
<dbReference type="PANTHER" id="PTHR46720">
    <property type="entry name" value="HYDROXYLASE, PUTATIVE (AFU_ORTHOLOGUE AFUA_3G01460)-RELATED"/>
    <property type="match status" value="1"/>
</dbReference>
<dbReference type="GO" id="GO:0071949">
    <property type="term" value="F:FAD binding"/>
    <property type="evidence" value="ECO:0007669"/>
    <property type="project" value="InterPro"/>
</dbReference>
<dbReference type="SUPFAM" id="SSF54373">
    <property type="entry name" value="FAD-linked reductases, C-terminal domain"/>
    <property type="match status" value="1"/>
</dbReference>
<organism evidence="8 9">
    <name type="scientific">Fusarium sarcochroum</name>
    <dbReference type="NCBI Taxonomy" id="1208366"/>
    <lineage>
        <taxon>Eukaryota</taxon>
        <taxon>Fungi</taxon>
        <taxon>Dikarya</taxon>
        <taxon>Ascomycota</taxon>
        <taxon>Pezizomycotina</taxon>
        <taxon>Sordariomycetes</taxon>
        <taxon>Hypocreomycetidae</taxon>
        <taxon>Hypocreales</taxon>
        <taxon>Nectriaceae</taxon>
        <taxon>Fusarium</taxon>
        <taxon>Fusarium lateritium species complex</taxon>
    </lineage>
</organism>
<dbReference type="Gene3D" id="3.50.50.60">
    <property type="entry name" value="FAD/NAD(P)-binding domain"/>
    <property type="match status" value="1"/>
</dbReference>
<comment type="caution">
    <text evidence="8">The sequence shown here is derived from an EMBL/GenBank/DDBJ whole genome shotgun (WGS) entry which is preliminary data.</text>
</comment>
<dbReference type="AlphaFoldDB" id="A0A8H4TWN0"/>
<dbReference type="InterPro" id="IPR002938">
    <property type="entry name" value="FAD-bd"/>
</dbReference>
<evidence type="ECO:0000256" key="2">
    <source>
        <dbReference type="ARBA" id="ARBA00007992"/>
    </source>
</evidence>
<keyword evidence="6" id="KW-0503">Monooxygenase</keyword>
<dbReference type="Pfam" id="PF01494">
    <property type="entry name" value="FAD_binding_3"/>
    <property type="match status" value="1"/>
</dbReference>
<proteinExistence type="inferred from homology"/>
<dbReference type="InterPro" id="IPR051104">
    <property type="entry name" value="FAD_monoxygenase"/>
</dbReference>
<comment type="cofactor">
    <cofactor evidence="1">
        <name>FAD</name>
        <dbReference type="ChEBI" id="CHEBI:57692"/>
    </cofactor>
</comment>
<comment type="similarity">
    <text evidence="2">Belongs to the paxM FAD-dependent monooxygenase family.</text>
</comment>
<dbReference type="EMBL" id="JABEXW010000356">
    <property type="protein sequence ID" value="KAF4965339.1"/>
    <property type="molecule type" value="Genomic_DNA"/>
</dbReference>
<dbReference type="PRINTS" id="PR00420">
    <property type="entry name" value="RNGMNOXGNASE"/>
</dbReference>
<dbReference type="GO" id="GO:0044550">
    <property type="term" value="P:secondary metabolite biosynthetic process"/>
    <property type="evidence" value="ECO:0007669"/>
    <property type="project" value="TreeGrafter"/>
</dbReference>
<dbReference type="GO" id="GO:0004497">
    <property type="term" value="F:monooxygenase activity"/>
    <property type="evidence" value="ECO:0007669"/>
    <property type="project" value="UniProtKB-KW"/>
</dbReference>
<gene>
    <name evidence="8" type="ORF">FSARC_6854</name>
</gene>
<evidence type="ECO:0000256" key="1">
    <source>
        <dbReference type="ARBA" id="ARBA00001974"/>
    </source>
</evidence>
<keyword evidence="5" id="KW-0560">Oxidoreductase</keyword>
<dbReference type="SUPFAM" id="SSF51905">
    <property type="entry name" value="FAD/NAD(P)-binding domain"/>
    <property type="match status" value="1"/>
</dbReference>
<name>A0A8H4TWN0_9HYPO</name>
<sequence length="452" mass="49595">MTSSKINANGAVPSLEVAIAGGGIIGVMTAIGLRRRGINAVIYERAPTWHEVSAGFAFTGAARVWMEQLDPALVELLGNISQKTDANTSNAYWNGYHPRTREDAEDESKSLLFRTPTNNLSFWGCVRSQFLQGMADLLPEGAAKFGKQLASYEDDEQSGKVILHFDDGSTAEADVLLGCDGIHSATRRVMLGADHPASTPGFSHTVVYRTMVPIDVGIAALGNKVAKSACNHLGPNADLLVYPVQSGTVLNIAVFAYEASEFPDPDRMTVQVDRSEIEQLFKGWSPQLADIWKLYPEKVVKWGIFDLEQSPPPTYARGRACLVGDAAHASTPYMGVGACTGVEDALVICTLLESVQRKSLGDDALKEALTGALQTYTRARLERGRWIHHKSRQMGQMYHWRYGPTGRDPERMKKQLEENWGNVVNYDVMAPLDPELRDLAMRPRVSDISVEA</sequence>
<dbReference type="PANTHER" id="PTHR46720:SF3">
    <property type="entry name" value="FAD-BINDING DOMAIN-CONTAINING PROTEIN-RELATED"/>
    <property type="match status" value="1"/>
</dbReference>
<evidence type="ECO:0000313" key="9">
    <source>
        <dbReference type="Proteomes" id="UP000622797"/>
    </source>
</evidence>
<dbReference type="Proteomes" id="UP000622797">
    <property type="component" value="Unassembled WGS sequence"/>
</dbReference>
<evidence type="ECO:0000256" key="6">
    <source>
        <dbReference type="ARBA" id="ARBA00023033"/>
    </source>
</evidence>
<evidence type="ECO:0000256" key="3">
    <source>
        <dbReference type="ARBA" id="ARBA00022630"/>
    </source>
</evidence>
<keyword evidence="9" id="KW-1185">Reference proteome</keyword>
<reference evidence="8" key="1">
    <citation type="journal article" date="2020" name="BMC Genomics">
        <title>Correction to: Identification and distribution of gene clusters required for synthesis of sphingolipid metabolism inhibitors in diverse species of the filamentous fungus Fusarium.</title>
        <authorList>
            <person name="Kim H.S."/>
            <person name="Lohmar J.M."/>
            <person name="Busman M."/>
            <person name="Brown D.W."/>
            <person name="Naumann T.A."/>
            <person name="Divon H.H."/>
            <person name="Lysoe E."/>
            <person name="Uhlig S."/>
            <person name="Proctor R.H."/>
        </authorList>
    </citation>
    <scope>NUCLEOTIDE SEQUENCE</scope>
    <source>
        <strain evidence="8">NRRL 20472</strain>
    </source>
</reference>
<protein>
    <recommendedName>
        <fullName evidence="7">FAD-binding domain-containing protein</fullName>
    </recommendedName>
</protein>